<dbReference type="AlphaFoldDB" id="E4ZVX2"/>
<dbReference type="EMBL" id="FP929127">
    <property type="protein sequence ID" value="CBX95748.1"/>
    <property type="molecule type" value="Genomic_DNA"/>
</dbReference>
<name>E4ZVX2_LEPMJ</name>
<evidence type="ECO:0000256" key="1">
    <source>
        <dbReference type="SAM" id="MobiDB-lite"/>
    </source>
</evidence>
<feature type="region of interest" description="Disordered" evidence="1">
    <location>
        <begin position="47"/>
        <end position="66"/>
    </location>
</feature>
<organism evidence="3">
    <name type="scientific">Leptosphaeria maculans (strain JN3 / isolate v23.1.3 / race Av1-4-5-6-7-8)</name>
    <name type="common">Blackleg fungus</name>
    <name type="synonym">Phoma lingam</name>
    <dbReference type="NCBI Taxonomy" id="985895"/>
    <lineage>
        <taxon>Eukaryota</taxon>
        <taxon>Fungi</taxon>
        <taxon>Dikarya</taxon>
        <taxon>Ascomycota</taxon>
        <taxon>Pezizomycotina</taxon>
        <taxon>Dothideomycetes</taxon>
        <taxon>Pleosporomycetidae</taxon>
        <taxon>Pleosporales</taxon>
        <taxon>Pleosporineae</taxon>
        <taxon>Leptosphaeriaceae</taxon>
        <taxon>Plenodomus</taxon>
        <taxon>Plenodomus lingam/Leptosphaeria maculans species complex</taxon>
    </lineage>
</organism>
<feature type="region of interest" description="Disordered" evidence="1">
    <location>
        <begin position="1"/>
        <end position="25"/>
    </location>
</feature>
<evidence type="ECO:0000313" key="3">
    <source>
        <dbReference type="Proteomes" id="UP000002668"/>
    </source>
</evidence>
<dbReference type="VEuPathDB" id="FungiDB:LEMA_P029000.1"/>
<dbReference type="InParanoid" id="E4ZVX2"/>
<gene>
    <name evidence="2" type="ORF">LEMA_P029000.1</name>
</gene>
<protein>
    <submittedName>
        <fullName evidence="2">Predicted protein</fullName>
    </submittedName>
</protein>
<evidence type="ECO:0000313" key="2">
    <source>
        <dbReference type="EMBL" id="CBX95748.1"/>
    </source>
</evidence>
<proteinExistence type="predicted"/>
<dbReference type="Proteomes" id="UP000002668">
    <property type="component" value="Genome"/>
</dbReference>
<feature type="compositionally biased region" description="Basic and acidic residues" evidence="1">
    <location>
        <begin position="55"/>
        <end position="66"/>
    </location>
</feature>
<keyword evidence="3" id="KW-1185">Reference proteome</keyword>
<dbReference type="GeneID" id="13288634"/>
<sequence length="172" mass="19547">MLGHCSRPGTADGTGSPNSVSVADEGTYPLRMDSCSDAWLPTRMPGEMRGCQNGSHEREEKGKGEARGQLYEANRATVPHLVLSTGRRYRYLYDSYTITIPIHSTDSGVWNLPYKESRTRKEESVHAYLLCNDAMCDLHVHFHCSRMIARVTLSSIIPITPSYHHRHRHRHR</sequence>
<reference evidence="3" key="1">
    <citation type="journal article" date="2011" name="Nat. Commun.">
        <title>Effector diversification within compartments of the Leptosphaeria maculans genome affected by Repeat-Induced Point mutations.</title>
        <authorList>
            <person name="Rouxel T."/>
            <person name="Grandaubert J."/>
            <person name="Hane J.K."/>
            <person name="Hoede C."/>
            <person name="van de Wouw A.P."/>
            <person name="Couloux A."/>
            <person name="Dominguez V."/>
            <person name="Anthouard V."/>
            <person name="Bally P."/>
            <person name="Bourras S."/>
            <person name="Cozijnsen A.J."/>
            <person name="Ciuffetti L.M."/>
            <person name="Degrave A."/>
            <person name="Dilmaghani A."/>
            <person name="Duret L."/>
            <person name="Fudal I."/>
            <person name="Goodwin S.B."/>
            <person name="Gout L."/>
            <person name="Glaser N."/>
            <person name="Linglin J."/>
            <person name="Kema G.H.J."/>
            <person name="Lapalu N."/>
            <person name="Lawrence C.B."/>
            <person name="May K."/>
            <person name="Meyer M."/>
            <person name="Ollivier B."/>
            <person name="Poulain J."/>
            <person name="Schoch C.L."/>
            <person name="Simon A."/>
            <person name="Spatafora J.W."/>
            <person name="Stachowiak A."/>
            <person name="Turgeon B.G."/>
            <person name="Tyler B.M."/>
            <person name="Vincent D."/>
            <person name="Weissenbach J."/>
            <person name="Amselem J."/>
            <person name="Quesneville H."/>
            <person name="Oliver R.P."/>
            <person name="Wincker P."/>
            <person name="Balesdent M.-H."/>
            <person name="Howlett B.J."/>
        </authorList>
    </citation>
    <scope>NUCLEOTIDE SEQUENCE [LARGE SCALE GENOMIC DNA]</scope>
    <source>
        <strain evidence="3">JN3 / isolate v23.1.3 / race Av1-4-5-6-7-8</strain>
    </source>
</reference>
<accession>E4ZVX2</accession>
<dbReference type="HOGENOM" id="CLU_1555538_0_0_1"/>